<protein>
    <recommendedName>
        <fullName evidence="3">KOW domain-containing protein</fullName>
    </recommendedName>
</protein>
<evidence type="ECO:0000313" key="1">
    <source>
        <dbReference type="EMBL" id="KLU63965.1"/>
    </source>
</evidence>
<dbReference type="RefSeq" id="WP_047811868.1">
    <property type="nucleotide sequence ID" value="NZ_LDZY01000019.1"/>
</dbReference>
<evidence type="ECO:0000313" key="2">
    <source>
        <dbReference type="Proteomes" id="UP000036356"/>
    </source>
</evidence>
<reference evidence="1 2" key="1">
    <citation type="submission" date="2015-06" db="EMBL/GenBank/DDBJ databases">
        <title>Draft genome of the moderately acidophilic sulfate reducer Candidatus Desulfosporosinus acididurans strain M1.</title>
        <authorList>
            <person name="Poehlein A."/>
            <person name="Petzsch P."/>
            <person name="Johnson B.D."/>
            <person name="Schloemann M."/>
            <person name="Daniel R."/>
            <person name="Muehling M."/>
        </authorList>
    </citation>
    <scope>NUCLEOTIDE SEQUENCE [LARGE SCALE GENOMIC DNA]</scope>
    <source>
        <strain evidence="1 2">M1</strain>
    </source>
</reference>
<comment type="caution">
    <text evidence="1">The sequence shown here is derived from an EMBL/GenBank/DDBJ whole genome shotgun (WGS) entry which is preliminary data.</text>
</comment>
<evidence type="ECO:0008006" key="3">
    <source>
        <dbReference type="Google" id="ProtNLM"/>
    </source>
</evidence>
<dbReference type="EMBL" id="LDZY01000019">
    <property type="protein sequence ID" value="KLU63965.1"/>
    <property type="molecule type" value="Genomic_DNA"/>
</dbReference>
<dbReference type="Proteomes" id="UP000036356">
    <property type="component" value="Unassembled WGS sequence"/>
</dbReference>
<name>A0A0J1FKG6_9FIRM</name>
<sequence length="69" mass="8073">MSKSIFELETNPLLMQDKKFQVGNRVKTNNDHKGTIVRVDRDEMGVFLVVQLDFSTHEFAYDQNELELL</sequence>
<keyword evidence="2" id="KW-1185">Reference proteome</keyword>
<dbReference type="PATRIC" id="fig|476652.3.peg.4340"/>
<gene>
    <name evidence="1" type="ORF">DEAC_c40950</name>
</gene>
<organism evidence="1 2">
    <name type="scientific">Desulfosporosinus acididurans</name>
    <dbReference type="NCBI Taxonomy" id="476652"/>
    <lineage>
        <taxon>Bacteria</taxon>
        <taxon>Bacillati</taxon>
        <taxon>Bacillota</taxon>
        <taxon>Clostridia</taxon>
        <taxon>Eubacteriales</taxon>
        <taxon>Desulfitobacteriaceae</taxon>
        <taxon>Desulfosporosinus</taxon>
    </lineage>
</organism>
<proteinExistence type="predicted"/>
<accession>A0A0J1FKG6</accession>
<dbReference type="AlphaFoldDB" id="A0A0J1FKG6"/>